<evidence type="ECO:0000313" key="1">
    <source>
        <dbReference type="EMBL" id="CAH2047265.1"/>
    </source>
</evidence>
<proteinExistence type="predicted"/>
<reference evidence="1" key="1">
    <citation type="submission" date="2022-03" db="EMBL/GenBank/DDBJ databases">
        <authorList>
            <person name="Martin H S."/>
        </authorList>
    </citation>
    <scope>NUCLEOTIDE SEQUENCE</scope>
</reference>
<keyword evidence="2" id="KW-1185">Reference proteome</keyword>
<dbReference type="Proteomes" id="UP000837857">
    <property type="component" value="Chromosome 17"/>
</dbReference>
<feature type="non-terminal residue" evidence="1">
    <location>
        <position position="1"/>
    </location>
</feature>
<gene>
    <name evidence="1" type="ORF">IPOD504_LOCUS5694</name>
</gene>
<protein>
    <submittedName>
        <fullName evidence="1">Uncharacterized protein</fullName>
    </submittedName>
</protein>
<sequence length="191" mass="22040">MKYGIGLNLYLSKNKSSIMTLFGEIVEPSSRTIWEDWDDTTPENDINLQWEYHVEINEEIHSFYLLDGKYFKNFIDITSQQLQLVNKIKKIDLSLYKIGAPPKYICTVKDYDMVLKFEYPKLEQPNILSGVSAGVIILREQLDLMGVAIICYVEYTDDYQVKEIQKILNKLGIGSISTSGFSEIINSNLYI</sequence>
<name>A0ABN8I556_9NEOP</name>
<accession>A0ABN8I556</accession>
<dbReference type="EMBL" id="OW152829">
    <property type="protein sequence ID" value="CAH2047265.1"/>
    <property type="molecule type" value="Genomic_DNA"/>
</dbReference>
<evidence type="ECO:0000313" key="2">
    <source>
        <dbReference type="Proteomes" id="UP000837857"/>
    </source>
</evidence>
<organism evidence="1 2">
    <name type="scientific">Iphiclides podalirius</name>
    <name type="common">scarce swallowtail</name>
    <dbReference type="NCBI Taxonomy" id="110791"/>
    <lineage>
        <taxon>Eukaryota</taxon>
        <taxon>Metazoa</taxon>
        <taxon>Ecdysozoa</taxon>
        <taxon>Arthropoda</taxon>
        <taxon>Hexapoda</taxon>
        <taxon>Insecta</taxon>
        <taxon>Pterygota</taxon>
        <taxon>Neoptera</taxon>
        <taxon>Endopterygota</taxon>
        <taxon>Lepidoptera</taxon>
        <taxon>Glossata</taxon>
        <taxon>Ditrysia</taxon>
        <taxon>Papilionoidea</taxon>
        <taxon>Papilionidae</taxon>
        <taxon>Papilioninae</taxon>
        <taxon>Iphiclides</taxon>
    </lineage>
</organism>